<proteinExistence type="predicted"/>
<dbReference type="EMBL" id="UGED01000009">
    <property type="protein sequence ID" value="STL58927.1"/>
    <property type="molecule type" value="Genomic_DNA"/>
</dbReference>
<dbReference type="InterPro" id="IPR036291">
    <property type="entry name" value="NAD(P)-bd_dom_sf"/>
</dbReference>
<keyword evidence="1" id="KW-0560">Oxidoreductase</keyword>
<dbReference type="Gene3D" id="3.40.50.720">
    <property type="entry name" value="NAD(P)-binding Rossmann-like Domain"/>
    <property type="match status" value="1"/>
</dbReference>
<organism evidence="1 2">
    <name type="scientific">Escherichia coli</name>
    <dbReference type="NCBI Taxonomy" id="562"/>
    <lineage>
        <taxon>Bacteria</taxon>
        <taxon>Pseudomonadati</taxon>
        <taxon>Pseudomonadota</taxon>
        <taxon>Gammaproteobacteria</taxon>
        <taxon>Enterobacterales</taxon>
        <taxon>Enterobacteriaceae</taxon>
        <taxon>Escherichia</taxon>
    </lineage>
</organism>
<accession>A0A377BBQ3</accession>
<dbReference type="EC" id="1.1.1.-" evidence="1"/>
<protein>
    <submittedName>
        <fullName evidence="1">Putative sugar dehydrogenase</fullName>
        <ecNumber evidence="1">1.1.1.-</ecNumber>
    </submittedName>
</protein>
<dbReference type="SUPFAM" id="SSF51735">
    <property type="entry name" value="NAD(P)-binding Rossmann-fold domains"/>
    <property type="match status" value="1"/>
</dbReference>
<evidence type="ECO:0000313" key="2">
    <source>
        <dbReference type="Proteomes" id="UP000254052"/>
    </source>
</evidence>
<reference evidence="1 2" key="1">
    <citation type="submission" date="2018-06" db="EMBL/GenBank/DDBJ databases">
        <authorList>
            <consortium name="Pathogen Informatics"/>
            <person name="Doyle S."/>
        </authorList>
    </citation>
    <scope>NUCLEOTIDE SEQUENCE [LARGE SCALE GENOMIC DNA]</scope>
    <source>
        <strain evidence="1 2">NCTC9962</strain>
    </source>
</reference>
<sequence length="65" mass="7093">MLDHPMVAADVQNPHQPKTATGVIVEALARRKAAGLPAFTVCHVTTCQKTVHVMRDVVTFLRASR</sequence>
<evidence type="ECO:0000313" key="1">
    <source>
        <dbReference type="EMBL" id="STL58927.1"/>
    </source>
</evidence>
<name>A0A377BBQ3_ECOLX</name>
<dbReference type="AlphaFoldDB" id="A0A377BBQ3"/>
<dbReference type="Proteomes" id="UP000254052">
    <property type="component" value="Unassembled WGS sequence"/>
</dbReference>
<gene>
    <name evidence="1" type="primary">por_1</name>
    <name evidence="1" type="ORF">NCTC9962_05037</name>
</gene>
<dbReference type="GO" id="GO:0016491">
    <property type="term" value="F:oxidoreductase activity"/>
    <property type="evidence" value="ECO:0007669"/>
    <property type="project" value="UniProtKB-KW"/>
</dbReference>